<evidence type="ECO:0000256" key="3">
    <source>
        <dbReference type="ARBA" id="ARBA00022801"/>
    </source>
</evidence>
<evidence type="ECO:0000256" key="1">
    <source>
        <dbReference type="ARBA" id="ARBA00009381"/>
    </source>
</evidence>
<dbReference type="RefSeq" id="WP_061151423.1">
    <property type="nucleotide sequence ID" value="NZ_FCOM02000059.1"/>
</dbReference>
<dbReference type="Pfam" id="PF01019">
    <property type="entry name" value="G_glu_transpept"/>
    <property type="match status" value="2"/>
</dbReference>
<evidence type="ECO:0000313" key="5">
    <source>
        <dbReference type="EMBL" id="SAL85289.1"/>
    </source>
</evidence>
<comment type="caution">
    <text evidence="5">The sequence shown here is derived from an EMBL/GenBank/DDBJ whole genome shotgun (WGS) entry which is preliminary data.</text>
</comment>
<name>A0A158KX30_9BURK</name>
<dbReference type="GO" id="GO:0016740">
    <property type="term" value="F:transferase activity"/>
    <property type="evidence" value="ECO:0007669"/>
    <property type="project" value="UniProtKB-KW"/>
</dbReference>
<evidence type="ECO:0000256" key="4">
    <source>
        <dbReference type="ARBA" id="ARBA00023145"/>
    </source>
</evidence>
<evidence type="ECO:0000313" key="6">
    <source>
        <dbReference type="Proteomes" id="UP000055019"/>
    </source>
</evidence>
<protein>
    <submittedName>
        <fullName evidence="5">Gamma-glutamyltransferase</fullName>
    </submittedName>
</protein>
<evidence type="ECO:0000256" key="2">
    <source>
        <dbReference type="ARBA" id="ARBA00022679"/>
    </source>
</evidence>
<keyword evidence="6" id="KW-1185">Reference proteome</keyword>
<dbReference type="SUPFAM" id="SSF56235">
    <property type="entry name" value="N-terminal nucleophile aminohydrolases (Ntn hydrolases)"/>
    <property type="match status" value="1"/>
</dbReference>
<dbReference type="PRINTS" id="PR01210">
    <property type="entry name" value="GGTRANSPTASE"/>
</dbReference>
<dbReference type="Gene3D" id="3.60.20.40">
    <property type="match status" value="1"/>
</dbReference>
<dbReference type="InterPro" id="IPR051792">
    <property type="entry name" value="GGT_bact"/>
</dbReference>
<dbReference type="OrthoDB" id="5297205at2"/>
<organism evidence="5 6">
    <name type="scientific">Caballeronia arvi</name>
    <dbReference type="NCBI Taxonomy" id="1777135"/>
    <lineage>
        <taxon>Bacteria</taxon>
        <taxon>Pseudomonadati</taxon>
        <taxon>Pseudomonadota</taxon>
        <taxon>Betaproteobacteria</taxon>
        <taxon>Burkholderiales</taxon>
        <taxon>Burkholderiaceae</taxon>
        <taxon>Caballeronia</taxon>
    </lineage>
</organism>
<dbReference type="InterPro" id="IPR043137">
    <property type="entry name" value="GGT_ssub_C"/>
</dbReference>
<dbReference type="GO" id="GO:0016787">
    <property type="term" value="F:hydrolase activity"/>
    <property type="evidence" value="ECO:0007669"/>
    <property type="project" value="UniProtKB-KW"/>
</dbReference>
<dbReference type="EMBL" id="FCOM02000059">
    <property type="protein sequence ID" value="SAL85289.1"/>
    <property type="molecule type" value="Genomic_DNA"/>
</dbReference>
<dbReference type="AlphaFoldDB" id="A0A158KX30"/>
<accession>A0A158KX30</accession>
<gene>
    <name evidence="5" type="ORF">AWB74_07243</name>
</gene>
<dbReference type="PANTHER" id="PTHR43199:SF1">
    <property type="entry name" value="GLUTATHIONE HYDROLASE PROENZYME"/>
    <property type="match status" value="1"/>
</dbReference>
<proteinExistence type="inferred from homology"/>
<dbReference type="Proteomes" id="UP000055019">
    <property type="component" value="Unassembled WGS sequence"/>
</dbReference>
<keyword evidence="2" id="KW-0808">Transferase</keyword>
<dbReference type="InterPro" id="IPR029055">
    <property type="entry name" value="Ntn_hydrolases_N"/>
</dbReference>
<dbReference type="PANTHER" id="PTHR43199">
    <property type="entry name" value="GLUTATHIONE HYDROLASE"/>
    <property type="match status" value="1"/>
</dbReference>
<keyword evidence="4" id="KW-0865">Zymogen</keyword>
<reference evidence="5" key="1">
    <citation type="submission" date="2016-01" db="EMBL/GenBank/DDBJ databases">
        <authorList>
            <person name="Peeters C."/>
        </authorList>
    </citation>
    <scope>NUCLEOTIDE SEQUENCE [LARGE SCALE GENOMIC DNA]</scope>
    <source>
        <strain evidence="5">LMG 29317</strain>
    </source>
</reference>
<keyword evidence="3" id="KW-0378">Hydrolase</keyword>
<comment type="similarity">
    <text evidence="1">Belongs to the gamma-glutamyltransferase family.</text>
</comment>
<sequence length="527" mass="56262">MVSYQPLTYPVHNWTVRKPIAESSKGVVASQVYDASAAGVAVLEAGGNAVDAAVATAFALAVVEPWNSGLGGVGFALYQGHDKGTATSIHFGPVAPRKLRPELFPLTGRPATDLFPWPQVENDANSHGPLSFCLPTAVAGYGTMLERWGTMPLSEVLQPAIVLAKRGLPSDWFSTLMLAQAAPIMRKYGETARIFLRDGLPPVPPYQGTPGFLPLGRMSETLERLAHAGWRDFYQGDLATSIVRDIAEMGGLIGREELDAYEVETAHALSVPWGDSSIQLSSGMNAGPTLADAFKMLEPPVSRREEKHPSAQWYVEIAKALKAAYKKRLHEDSSDPSAPKGCTTHLNVCDAKGSMVALTTTLLSSMGSRVVLPSTGFVMNNGVMWFDPRPGTSNSVEGGKKALSNMCPAIISRDGRPVVAGGAAGGRRIMAAVAQLLLLVHDFDMSVGDAAHCPRIDVSGPEQVSADRRLPALVLHALRELGECEVVDHNVLPINFARPSVIERFDGRTARGVSDAFSPWSAALGPQ</sequence>